<dbReference type="AlphaFoldDB" id="A0A9Q0S0E9"/>
<dbReference type="SMART" id="SM00063">
    <property type="entry name" value="FRI"/>
    <property type="match status" value="1"/>
</dbReference>
<sequence length="972" mass="109188">MLGAPKIDIKEVKDISTNLIAKTSPDVLRDVSFRLSYTTSVQCTRTNSIHAYGLIIMTVTTDKSKTHHHSNSKHKEPWDSAKMTNIHPRRKCSRHSSSRSRTAESVMSTDSDIRFTRRKLGDSQRCGCAVIAGFLVTLLLAGVCVYFGFTYFKPDTLPERVFRSKFRVINGDVWTSELADQNSLRFQHKSRDYRERINLVIRRSDLRESYEGSEVLALDGSDGDNDLIVHFNLHFDPYRGIVSAGDLVAIFLDEINSRNSKYFANITLDPSSLQITEVSNQQGDVPVTAAAPLGGDDVIHEIIEFKAPLRRCEPLRLPYCKSIGYNVTTYPNLLGHNSVEEVVADVISFRELVDAECFRQAFDFVCRLMQPPCMEQAPFEPEPGKICREYCQAFRHGCGNRLPEKFKKYFDCERFPESTGSQSCHHRPGCAAELQSNGVSGRLCDGIPDCPDLSDEATCSYCPPNALYCGRGRACVARTSRCDGKMDCPDGADEKDCLSIAPLVSSITNPYPLTPHRSRFYSEGFAVFSEKGGTGKLCAEGLDNKETTIRQTVAESLCKALGYENVQFSEIRNDSEPDTNYVRVLDPRAQEISFVRTSCYKKEALFVSCDKLECGVQSVVSPKQSNSLPKMASPGDWPWLVALFRDETHVCDGTLVSNDWVLTTNSCFQGQPKATWIAVFGAVRLNSFAPWTQRRRIVGMVKSPVEGSTAAMIRLETSVSYSDFVRPICLPDYLNQGMLSLQTIDDDLPHSEQLSGNVPKYPEKRSNKFLEYRQYFNAPIQPIDLDDEQSGGAAFSKEYKADFIDEEEQIPRAEAQFRNYPIPISTHPETSNFYENRQLHTSVTNTITKPTEKVPFQAEWVNCNTLGWSRQRDHLQRVQLKIGDMAACENVSIATVNSMCTEAAYHKQDCTEEEFAGSPVICMLPQGNRWVLVGIASWRIACAQSGLERPRMYDKITSNSAWIRDTMHSSVN</sequence>
<feature type="disulfide bond" evidence="8">
    <location>
        <begin position="312"/>
        <end position="373"/>
    </location>
</feature>
<evidence type="ECO:0000256" key="4">
    <source>
        <dbReference type="ARBA" id="ARBA00022989"/>
    </source>
</evidence>
<dbReference type="GO" id="GO:0004252">
    <property type="term" value="F:serine-type endopeptidase activity"/>
    <property type="evidence" value="ECO:0007669"/>
    <property type="project" value="InterPro"/>
</dbReference>
<evidence type="ECO:0000256" key="3">
    <source>
        <dbReference type="ARBA" id="ARBA00022968"/>
    </source>
</evidence>
<dbReference type="InterPro" id="IPR002172">
    <property type="entry name" value="LDrepeatLR_classA_rpt"/>
</dbReference>
<evidence type="ECO:0000259" key="14">
    <source>
        <dbReference type="PROSITE" id="PS50240"/>
    </source>
</evidence>
<feature type="domain" description="SEA" evidence="12">
    <location>
        <begin position="158"/>
        <end position="280"/>
    </location>
</feature>
<evidence type="ECO:0000256" key="2">
    <source>
        <dbReference type="ARBA" id="ARBA00022692"/>
    </source>
</evidence>
<comment type="caution">
    <text evidence="9">Lacks conserved residue(s) required for the propagation of feature annotation.</text>
</comment>
<keyword evidence="2 11" id="KW-0812">Transmembrane</keyword>
<keyword evidence="6 9" id="KW-1015">Disulfide bond</keyword>
<dbReference type="PANTHER" id="PTHR24258">
    <property type="entry name" value="SERINE PROTEASE-RELATED"/>
    <property type="match status" value="1"/>
</dbReference>
<evidence type="ECO:0000259" key="13">
    <source>
        <dbReference type="PROSITE" id="PS50038"/>
    </source>
</evidence>
<dbReference type="InterPro" id="IPR001254">
    <property type="entry name" value="Trypsin_dom"/>
</dbReference>
<evidence type="ECO:0000256" key="6">
    <source>
        <dbReference type="ARBA" id="ARBA00023157"/>
    </source>
</evidence>
<reference evidence="15" key="1">
    <citation type="submission" date="2022-07" db="EMBL/GenBank/DDBJ databases">
        <authorList>
            <person name="Trinca V."/>
            <person name="Uliana J.V.C."/>
            <person name="Torres T.T."/>
            <person name="Ward R.J."/>
            <person name="Monesi N."/>
        </authorList>
    </citation>
    <scope>NUCLEOTIDE SEQUENCE</scope>
    <source>
        <strain evidence="15">HSMRA1968</strain>
        <tissue evidence="15">Whole embryos</tissue>
    </source>
</reference>
<dbReference type="InterPro" id="IPR023415">
    <property type="entry name" value="LDLR_class-A_CS"/>
</dbReference>
<dbReference type="Pfam" id="PF00057">
    <property type="entry name" value="Ldl_recept_a"/>
    <property type="match status" value="1"/>
</dbReference>
<dbReference type="InterPro" id="IPR043504">
    <property type="entry name" value="Peptidase_S1_PA_chymotrypsin"/>
</dbReference>
<dbReference type="PRINTS" id="PR00261">
    <property type="entry name" value="LDLRECEPTOR"/>
</dbReference>
<comment type="similarity">
    <text evidence="7">Belongs to the peptidase S1 family. CLIP subfamily.</text>
</comment>
<feature type="transmembrane region" description="Helical" evidence="11">
    <location>
        <begin position="126"/>
        <end position="149"/>
    </location>
</feature>
<dbReference type="InterPro" id="IPR036364">
    <property type="entry name" value="SEA_dom_sf"/>
</dbReference>
<gene>
    <name evidence="15" type="primary">CORIN</name>
    <name evidence="15" type="ORF">Bhyg_11616</name>
</gene>
<dbReference type="EMBL" id="WJQU01000003">
    <property type="protein sequence ID" value="KAJ6638878.1"/>
    <property type="molecule type" value="Genomic_DNA"/>
</dbReference>
<evidence type="ECO:0000313" key="15">
    <source>
        <dbReference type="EMBL" id="KAJ6638878.1"/>
    </source>
</evidence>
<feature type="domain" description="Peptidase S1" evidence="14">
    <location>
        <begin position="619"/>
        <end position="968"/>
    </location>
</feature>
<evidence type="ECO:0000256" key="1">
    <source>
        <dbReference type="ARBA" id="ARBA00004401"/>
    </source>
</evidence>
<dbReference type="CDD" id="cd07066">
    <property type="entry name" value="CRD_FZ"/>
    <property type="match status" value="1"/>
</dbReference>
<dbReference type="PROSITE" id="PS01209">
    <property type="entry name" value="LDLRA_1"/>
    <property type="match status" value="1"/>
</dbReference>
<dbReference type="SUPFAM" id="SSF57424">
    <property type="entry name" value="LDL receptor-like module"/>
    <property type="match status" value="1"/>
</dbReference>
<feature type="compositionally biased region" description="Basic residues" evidence="10">
    <location>
        <begin position="87"/>
        <end position="98"/>
    </location>
</feature>
<dbReference type="Pfam" id="PF01392">
    <property type="entry name" value="Fz"/>
    <property type="match status" value="1"/>
</dbReference>
<feature type="disulfide bond" evidence="9">
    <location>
        <begin position="482"/>
        <end position="497"/>
    </location>
</feature>
<keyword evidence="5 11" id="KW-0472">Membrane</keyword>
<dbReference type="GO" id="GO:0005886">
    <property type="term" value="C:plasma membrane"/>
    <property type="evidence" value="ECO:0007669"/>
    <property type="project" value="UniProtKB-SubCell"/>
</dbReference>
<dbReference type="InterPro" id="IPR000082">
    <property type="entry name" value="SEA_dom"/>
</dbReference>
<dbReference type="Proteomes" id="UP001151699">
    <property type="component" value="Chromosome X"/>
</dbReference>
<dbReference type="PROSITE" id="PS50038">
    <property type="entry name" value="FZ"/>
    <property type="match status" value="1"/>
</dbReference>
<protein>
    <submittedName>
        <fullName evidence="15">Atrial natriuretic peptide-converting enzyme</fullName>
    </submittedName>
</protein>
<dbReference type="InterPro" id="IPR036055">
    <property type="entry name" value="LDL_receptor-like_sf"/>
</dbReference>
<keyword evidence="4 11" id="KW-1133">Transmembrane helix</keyword>
<dbReference type="CDD" id="cd00112">
    <property type="entry name" value="LDLa"/>
    <property type="match status" value="2"/>
</dbReference>
<evidence type="ECO:0000256" key="10">
    <source>
        <dbReference type="SAM" id="MobiDB-lite"/>
    </source>
</evidence>
<dbReference type="OrthoDB" id="5985572at2759"/>
<comment type="caution">
    <text evidence="15">The sequence shown here is derived from an EMBL/GenBank/DDBJ whole genome shotgun (WGS) entry which is preliminary data.</text>
</comment>
<comment type="subcellular location">
    <subcellularLocation>
        <location evidence="1">Cell membrane</location>
        <topology evidence="1">Single-pass type II membrane protein</topology>
    </subcellularLocation>
</comment>
<dbReference type="Gene3D" id="2.40.10.10">
    <property type="entry name" value="Trypsin-like serine proteases"/>
    <property type="match status" value="2"/>
</dbReference>
<dbReference type="PROSITE" id="PS50024">
    <property type="entry name" value="SEA"/>
    <property type="match status" value="1"/>
</dbReference>
<dbReference type="Gene3D" id="3.30.70.960">
    <property type="entry name" value="SEA domain"/>
    <property type="match status" value="1"/>
</dbReference>
<dbReference type="PROSITE" id="PS50068">
    <property type="entry name" value="LDLRA_2"/>
    <property type="match status" value="2"/>
</dbReference>
<evidence type="ECO:0000256" key="11">
    <source>
        <dbReference type="SAM" id="Phobius"/>
    </source>
</evidence>
<dbReference type="Gene3D" id="4.10.400.10">
    <property type="entry name" value="Low-density Lipoprotein Receptor"/>
    <property type="match status" value="1"/>
</dbReference>
<keyword evidence="16" id="KW-1185">Reference proteome</keyword>
<evidence type="ECO:0000313" key="16">
    <source>
        <dbReference type="Proteomes" id="UP001151699"/>
    </source>
</evidence>
<dbReference type="SUPFAM" id="SSF50494">
    <property type="entry name" value="Trypsin-like serine proteases"/>
    <property type="match status" value="1"/>
</dbReference>
<accession>A0A9Q0S0E9</accession>
<dbReference type="PANTHER" id="PTHR24258:SF146">
    <property type="entry name" value="ATRIAL NATRIURETIC PEPTIDE-CONVERTING ENZYME"/>
    <property type="match status" value="1"/>
</dbReference>
<evidence type="ECO:0000256" key="8">
    <source>
        <dbReference type="PROSITE-ProRule" id="PRU00090"/>
    </source>
</evidence>
<dbReference type="GO" id="GO:0006508">
    <property type="term" value="P:proteolysis"/>
    <property type="evidence" value="ECO:0007669"/>
    <property type="project" value="InterPro"/>
</dbReference>
<proteinExistence type="inferred from homology"/>
<organism evidence="15 16">
    <name type="scientific">Pseudolycoriella hygida</name>
    <dbReference type="NCBI Taxonomy" id="35572"/>
    <lineage>
        <taxon>Eukaryota</taxon>
        <taxon>Metazoa</taxon>
        <taxon>Ecdysozoa</taxon>
        <taxon>Arthropoda</taxon>
        <taxon>Hexapoda</taxon>
        <taxon>Insecta</taxon>
        <taxon>Pterygota</taxon>
        <taxon>Neoptera</taxon>
        <taxon>Endopterygota</taxon>
        <taxon>Diptera</taxon>
        <taxon>Nematocera</taxon>
        <taxon>Sciaroidea</taxon>
        <taxon>Sciaridae</taxon>
        <taxon>Pseudolycoriella</taxon>
    </lineage>
</organism>
<dbReference type="InterPro" id="IPR036790">
    <property type="entry name" value="Frizzled_dom_sf"/>
</dbReference>
<feature type="domain" description="FZ" evidence="13">
    <location>
        <begin position="307"/>
        <end position="433"/>
    </location>
</feature>
<dbReference type="Gene3D" id="1.10.2000.10">
    <property type="entry name" value="Frizzled cysteine-rich domain"/>
    <property type="match status" value="1"/>
</dbReference>
<keyword evidence="3" id="KW-0735">Signal-anchor</keyword>
<evidence type="ECO:0000259" key="12">
    <source>
        <dbReference type="PROSITE" id="PS50024"/>
    </source>
</evidence>
<feature type="region of interest" description="Disordered" evidence="10">
    <location>
        <begin position="65"/>
        <end position="103"/>
    </location>
</feature>
<evidence type="ECO:0000256" key="9">
    <source>
        <dbReference type="PROSITE-ProRule" id="PRU00124"/>
    </source>
</evidence>
<dbReference type="Pfam" id="PF01390">
    <property type="entry name" value="SEA"/>
    <property type="match status" value="1"/>
</dbReference>
<feature type="disulfide bond" evidence="8">
    <location>
        <begin position="320"/>
        <end position="366"/>
    </location>
</feature>
<dbReference type="SUPFAM" id="SSF82671">
    <property type="entry name" value="SEA domain"/>
    <property type="match status" value="1"/>
</dbReference>
<dbReference type="InterPro" id="IPR009003">
    <property type="entry name" value="Peptidase_S1_PA"/>
</dbReference>
<dbReference type="SUPFAM" id="SSF63501">
    <property type="entry name" value="Frizzled cysteine-rich domain"/>
    <property type="match status" value="1"/>
</dbReference>
<feature type="disulfide bond" evidence="9">
    <location>
        <begin position="444"/>
        <end position="459"/>
    </location>
</feature>
<dbReference type="Pfam" id="PF00089">
    <property type="entry name" value="Trypsin"/>
    <property type="match status" value="2"/>
</dbReference>
<evidence type="ECO:0000256" key="5">
    <source>
        <dbReference type="ARBA" id="ARBA00023136"/>
    </source>
</evidence>
<evidence type="ECO:0000256" key="7">
    <source>
        <dbReference type="ARBA" id="ARBA00024195"/>
    </source>
</evidence>
<dbReference type="SMART" id="SM00192">
    <property type="entry name" value="LDLa"/>
    <property type="match status" value="2"/>
</dbReference>
<name>A0A9Q0S0E9_9DIPT</name>
<dbReference type="SMART" id="SM00020">
    <property type="entry name" value="Tryp_SPc"/>
    <property type="match status" value="1"/>
</dbReference>
<dbReference type="InterPro" id="IPR020067">
    <property type="entry name" value="Frizzled_dom"/>
</dbReference>
<dbReference type="PROSITE" id="PS50240">
    <property type="entry name" value="TRYPSIN_DOM"/>
    <property type="match status" value="1"/>
</dbReference>